<comment type="caution">
    <text evidence="1">The sequence shown here is derived from an EMBL/GenBank/DDBJ whole genome shotgun (WGS) entry which is preliminary data.</text>
</comment>
<accession>A0ABW1K0U2</accession>
<dbReference type="PROSITE" id="PS51257">
    <property type="entry name" value="PROKAR_LIPOPROTEIN"/>
    <property type="match status" value="1"/>
</dbReference>
<evidence type="ECO:0000313" key="1">
    <source>
        <dbReference type="EMBL" id="MFC6015190.1"/>
    </source>
</evidence>
<keyword evidence="2" id="KW-1185">Reference proteome</keyword>
<dbReference type="RefSeq" id="WP_377416985.1">
    <property type="nucleotide sequence ID" value="NZ_JBHSPR010000001.1"/>
</dbReference>
<reference evidence="2" key="1">
    <citation type="journal article" date="2019" name="Int. J. Syst. Evol. Microbiol.">
        <title>The Global Catalogue of Microorganisms (GCM) 10K type strain sequencing project: providing services to taxonomists for standard genome sequencing and annotation.</title>
        <authorList>
            <consortium name="The Broad Institute Genomics Platform"/>
            <consortium name="The Broad Institute Genome Sequencing Center for Infectious Disease"/>
            <person name="Wu L."/>
            <person name="Ma J."/>
        </authorList>
    </citation>
    <scope>NUCLEOTIDE SEQUENCE [LARGE SCALE GENOMIC DNA]</scope>
    <source>
        <strain evidence="2">ZS-35-S2</strain>
    </source>
</reference>
<evidence type="ECO:0000313" key="2">
    <source>
        <dbReference type="Proteomes" id="UP001596203"/>
    </source>
</evidence>
<proteinExistence type="predicted"/>
<organism evidence="1 2">
    <name type="scientific">Plantactinospora solaniradicis</name>
    <dbReference type="NCBI Taxonomy" id="1723736"/>
    <lineage>
        <taxon>Bacteria</taxon>
        <taxon>Bacillati</taxon>
        <taxon>Actinomycetota</taxon>
        <taxon>Actinomycetes</taxon>
        <taxon>Micromonosporales</taxon>
        <taxon>Micromonosporaceae</taxon>
        <taxon>Plantactinospora</taxon>
    </lineage>
</organism>
<evidence type="ECO:0008006" key="3">
    <source>
        <dbReference type="Google" id="ProtNLM"/>
    </source>
</evidence>
<dbReference type="Proteomes" id="UP001596203">
    <property type="component" value="Unassembled WGS sequence"/>
</dbReference>
<gene>
    <name evidence="1" type="ORF">ACFP2T_03150</name>
</gene>
<protein>
    <recommendedName>
        <fullName evidence="3">DUF4440 domain-containing protein</fullName>
    </recommendedName>
</protein>
<name>A0ABW1K0U2_9ACTN</name>
<dbReference type="EMBL" id="JBHSPR010000001">
    <property type="protein sequence ID" value="MFC6015190.1"/>
    <property type="molecule type" value="Genomic_DNA"/>
</dbReference>
<sequence length="154" mass="17218">MARSTTRVRGWRSGLPVLLTLVFVLTACGGRGGDEAVELREDAALSERIRQVQREGDSALLRDLVEGDWDTVHVFPDPVSREFVERRVGAPVDMLEFFAIKGQVLVFLRAGEVWRAVYTTPNNLVEGEYSNRVRVQARTEPPNSPLMELVDPPA</sequence>